<reference evidence="1" key="1">
    <citation type="journal article" date="2014" name="Front. Microbiol.">
        <title>High frequency of phylogenetically diverse reductive dehalogenase-homologous genes in deep subseafloor sedimentary metagenomes.</title>
        <authorList>
            <person name="Kawai M."/>
            <person name="Futagami T."/>
            <person name="Toyoda A."/>
            <person name="Takaki Y."/>
            <person name="Nishi S."/>
            <person name="Hori S."/>
            <person name="Arai W."/>
            <person name="Tsubouchi T."/>
            <person name="Morono Y."/>
            <person name="Uchiyama I."/>
            <person name="Ito T."/>
            <person name="Fujiyama A."/>
            <person name="Inagaki F."/>
            <person name="Takami H."/>
        </authorList>
    </citation>
    <scope>NUCLEOTIDE SEQUENCE</scope>
    <source>
        <strain evidence="1">Expedition CK06-06</strain>
    </source>
</reference>
<comment type="caution">
    <text evidence="1">The sequence shown here is derived from an EMBL/GenBank/DDBJ whole genome shotgun (WGS) entry which is preliminary data.</text>
</comment>
<evidence type="ECO:0000313" key="1">
    <source>
        <dbReference type="EMBL" id="GAJ21547.1"/>
    </source>
</evidence>
<feature type="non-terminal residue" evidence="1">
    <location>
        <position position="1"/>
    </location>
</feature>
<accession>X1VNU2</accession>
<protein>
    <submittedName>
        <fullName evidence="1">Uncharacterized protein</fullName>
    </submittedName>
</protein>
<organism evidence="1">
    <name type="scientific">marine sediment metagenome</name>
    <dbReference type="NCBI Taxonomy" id="412755"/>
    <lineage>
        <taxon>unclassified sequences</taxon>
        <taxon>metagenomes</taxon>
        <taxon>ecological metagenomes</taxon>
    </lineage>
</organism>
<dbReference type="EMBL" id="BARW01036929">
    <property type="protein sequence ID" value="GAJ21547.1"/>
    <property type="molecule type" value="Genomic_DNA"/>
</dbReference>
<proteinExistence type="predicted"/>
<gene>
    <name evidence="1" type="ORF">S12H4_57172</name>
</gene>
<name>X1VNU2_9ZZZZ</name>
<sequence length="53" mass="5602">CDKVLVPSVIVSITGSPTVQLSEPKVVSPWLPAVDTTSCACTAIPDKKKLKHL</sequence>
<dbReference type="AlphaFoldDB" id="X1VNU2"/>